<dbReference type="Proteomes" id="UP000663829">
    <property type="component" value="Unassembled WGS sequence"/>
</dbReference>
<evidence type="ECO:0000313" key="6">
    <source>
        <dbReference type="EMBL" id="CAF1095439.1"/>
    </source>
</evidence>
<reference evidence="6" key="1">
    <citation type="submission" date="2021-02" db="EMBL/GenBank/DDBJ databases">
        <authorList>
            <person name="Nowell W R."/>
        </authorList>
    </citation>
    <scope>NUCLEOTIDE SEQUENCE</scope>
</reference>
<dbReference type="AlphaFoldDB" id="A0A814NSZ0"/>
<feature type="repeat" description="WD" evidence="5">
    <location>
        <begin position="176"/>
        <end position="217"/>
    </location>
</feature>
<dbReference type="PROSITE" id="PS50082">
    <property type="entry name" value="WD_REPEATS_2"/>
    <property type="match status" value="2"/>
</dbReference>
<evidence type="ECO:0008006" key="9">
    <source>
        <dbReference type="Google" id="ProtNLM"/>
    </source>
</evidence>
<dbReference type="SMART" id="SM00320">
    <property type="entry name" value="WD40"/>
    <property type="match status" value="7"/>
</dbReference>
<keyword evidence="3" id="KW-0647">Proteasome</keyword>
<comment type="similarity">
    <text evidence="4">Belongs to the WD repeat PAAF1/RPN14 family.</text>
</comment>
<accession>A0A814NSZ0</accession>
<organism evidence="6 8">
    <name type="scientific">Didymodactylos carnosus</name>
    <dbReference type="NCBI Taxonomy" id="1234261"/>
    <lineage>
        <taxon>Eukaryota</taxon>
        <taxon>Metazoa</taxon>
        <taxon>Spiralia</taxon>
        <taxon>Gnathifera</taxon>
        <taxon>Rotifera</taxon>
        <taxon>Eurotatoria</taxon>
        <taxon>Bdelloidea</taxon>
        <taxon>Philodinida</taxon>
        <taxon>Philodinidae</taxon>
        <taxon>Didymodactylos</taxon>
    </lineage>
</organism>
<evidence type="ECO:0000256" key="5">
    <source>
        <dbReference type="PROSITE-ProRule" id="PRU00221"/>
    </source>
</evidence>
<sequence>MSARDGLTRPRIEIQPDWFDYVQNKQLPVDVYVNFKPGSIHLDLTRAQQDLHALLLIKTPNRNESTIYETSVSDHFETSHIEHDEISIKLKDSVIRHTFKGPKRMFKPFYDSCKENKTDTSPLINIPELKNLPSVSTSNIHPNCLDINQDGLGLVGLNDGTINIFNNDNGDIHHTLKGHAQDVYTARFFPSNHLILSGGGDFLVKIWSLENDGECRETLTGHTSKINDLAIIGNGEQVVSISDDGSARLWNLSNEPNKTVRTICQLDKGINNCSLFESTLACACADGYVRTYDINQNNIKATSELKIDGAVNCVCYKSDYMICGTEQGIINVYDVRQTNSVVHSWKELRSKITSLTQLDDDGGLLVTTGDGSTFYHSREMLQVTNIEVETDHSMLYDVVDYTGPKDDIVLNACVDKNNNIYTVAGDGYVRIYDKVQAKK</sequence>
<dbReference type="PROSITE" id="PS00678">
    <property type="entry name" value="WD_REPEATS_1"/>
    <property type="match status" value="1"/>
</dbReference>
<evidence type="ECO:0000256" key="3">
    <source>
        <dbReference type="ARBA" id="ARBA00022942"/>
    </source>
</evidence>
<dbReference type="PANTHER" id="PTHR19857:SF19">
    <property type="entry name" value="26S PROTEASOME REGULATORY SUBUNIT RPN14"/>
    <property type="match status" value="1"/>
</dbReference>
<dbReference type="SUPFAM" id="SSF50978">
    <property type="entry name" value="WD40 repeat-like"/>
    <property type="match status" value="1"/>
</dbReference>
<dbReference type="InterPro" id="IPR036322">
    <property type="entry name" value="WD40_repeat_dom_sf"/>
</dbReference>
<proteinExistence type="inferred from homology"/>
<dbReference type="Pfam" id="PF00400">
    <property type="entry name" value="WD40"/>
    <property type="match status" value="2"/>
</dbReference>
<comment type="caution">
    <text evidence="6">The sequence shown here is derived from an EMBL/GenBank/DDBJ whole genome shotgun (WGS) entry which is preliminary data.</text>
</comment>
<dbReference type="InterPro" id="IPR001680">
    <property type="entry name" value="WD40_rpt"/>
</dbReference>
<dbReference type="OrthoDB" id="27537at2759"/>
<dbReference type="InterPro" id="IPR051179">
    <property type="entry name" value="WD_repeat_multifunction"/>
</dbReference>
<evidence type="ECO:0000313" key="8">
    <source>
        <dbReference type="Proteomes" id="UP000663829"/>
    </source>
</evidence>
<evidence type="ECO:0000256" key="1">
    <source>
        <dbReference type="ARBA" id="ARBA00022574"/>
    </source>
</evidence>
<keyword evidence="1 5" id="KW-0853">WD repeat</keyword>
<evidence type="ECO:0000313" key="7">
    <source>
        <dbReference type="EMBL" id="CAF3860774.1"/>
    </source>
</evidence>
<dbReference type="EMBL" id="CAJNOQ010005347">
    <property type="protein sequence ID" value="CAF1095439.1"/>
    <property type="molecule type" value="Genomic_DNA"/>
</dbReference>
<dbReference type="InterPro" id="IPR015943">
    <property type="entry name" value="WD40/YVTN_repeat-like_dom_sf"/>
</dbReference>
<dbReference type="PANTHER" id="PTHR19857">
    <property type="entry name" value="MITOCHONDRIAL DIVISION PROTEIN 1-RELATED"/>
    <property type="match status" value="1"/>
</dbReference>
<dbReference type="InterPro" id="IPR019775">
    <property type="entry name" value="WD40_repeat_CS"/>
</dbReference>
<dbReference type="PROSITE" id="PS50294">
    <property type="entry name" value="WD_REPEATS_REGION"/>
    <property type="match status" value="2"/>
</dbReference>
<evidence type="ECO:0000256" key="2">
    <source>
        <dbReference type="ARBA" id="ARBA00022737"/>
    </source>
</evidence>
<protein>
    <recommendedName>
        <fullName evidence="9">Proteasomal ATPase-associated factor 1</fullName>
    </recommendedName>
</protein>
<feature type="repeat" description="WD" evidence="5">
    <location>
        <begin position="219"/>
        <end position="260"/>
    </location>
</feature>
<dbReference type="Gene3D" id="2.130.10.10">
    <property type="entry name" value="YVTN repeat-like/Quinoprotein amine dehydrogenase"/>
    <property type="match status" value="2"/>
</dbReference>
<keyword evidence="8" id="KW-1185">Reference proteome</keyword>
<evidence type="ECO:0000256" key="4">
    <source>
        <dbReference type="ARBA" id="ARBA00038321"/>
    </source>
</evidence>
<dbReference type="EMBL" id="CAJOBC010005346">
    <property type="protein sequence ID" value="CAF3860774.1"/>
    <property type="molecule type" value="Genomic_DNA"/>
</dbReference>
<gene>
    <name evidence="6" type="ORF">GPM918_LOCUS18480</name>
    <name evidence="7" type="ORF">SRO942_LOCUS18476</name>
</gene>
<keyword evidence="2" id="KW-0677">Repeat</keyword>
<name>A0A814NSZ0_9BILA</name>
<dbReference type="GO" id="GO:0000502">
    <property type="term" value="C:proteasome complex"/>
    <property type="evidence" value="ECO:0007669"/>
    <property type="project" value="UniProtKB-KW"/>
</dbReference>
<dbReference type="Proteomes" id="UP000681722">
    <property type="component" value="Unassembled WGS sequence"/>
</dbReference>